<evidence type="ECO:0000313" key="7">
    <source>
        <dbReference type="Proteomes" id="UP000419144"/>
    </source>
</evidence>
<comment type="caution">
    <text evidence="6">The sequence shown here is derived from an EMBL/GenBank/DDBJ whole genome shotgun (WGS) entry which is preliminary data.</text>
</comment>
<dbReference type="PANTHER" id="PTHR47810:SF5">
    <property type="entry name" value="LIGASE, PUTATIVE-RELATED"/>
    <property type="match status" value="1"/>
</dbReference>
<sequence>MTCYSRYGRPIYGLFWIEEELSLLRTLCGDPSLIIDGELYLHRTDMDASPAGQEDQASTPDGKKKSVRTALPSSDAGGARPPPSRANNFHSGFLAVSALVTRLRNPTCKCTSEEDVLEYVPSLPRLCVFDVPSYSPMCQSTGTPHAHCTDHHLGRVTSSRSGQGLHKE</sequence>
<dbReference type="SUPFAM" id="SSF56091">
    <property type="entry name" value="DNA ligase/mRNA capping enzyme, catalytic domain"/>
    <property type="match status" value="1"/>
</dbReference>
<proteinExistence type="predicted"/>
<keyword evidence="3" id="KW-0227">DNA damage</keyword>
<dbReference type="GO" id="GO:0006281">
    <property type="term" value="P:DNA repair"/>
    <property type="evidence" value="ECO:0007669"/>
    <property type="project" value="UniProtKB-KW"/>
</dbReference>
<feature type="region of interest" description="Disordered" evidence="5">
    <location>
        <begin position="48"/>
        <end position="86"/>
    </location>
</feature>
<keyword evidence="4" id="KW-0234">DNA repair</keyword>
<dbReference type="OrthoDB" id="277431at2759"/>
<dbReference type="GO" id="GO:0006260">
    <property type="term" value="P:DNA replication"/>
    <property type="evidence" value="ECO:0007669"/>
    <property type="project" value="UniProtKB-KW"/>
</dbReference>
<accession>A0A640KBZ7</accession>
<dbReference type="VEuPathDB" id="TriTrypDB:LtaPh_1104900"/>
<keyword evidence="7" id="KW-1185">Reference proteome</keyword>
<reference evidence="6" key="1">
    <citation type="submission" date="2019-11" db="EMBL/GenBank/DDBJ databases">
        <title>Leishmania tarentolae CDS.</title>
        <authorList>
            <person name="Goto Y."/>
            <person name="Yamagishi J."/>
        </authorList>
    </citation>
    <scope>NUCLEOTIDE SEQUENCE [LARGE SCALE GENOMIC DNA]</scope>
    <source>
        <strain evidence="6">Parrot Tar II</strain>
    </source>
</reference>
<organism evidence="6 7">
    <name type="scientific">Leishmania tarentolae</name>
    <name type="common">Sauroleishmania tarentolae</name>
    <dbReference type="NCBI Taxonomy" id="5689"/>
    <lineage>
        <taxon>Eukaryota</taxon>
        <taxon>Discoba</taxon>
        <taxon>Euglenozoa</taxon>
        <taxon>Kinetoplastea</taxon>
        <taxon>Metakinetoplastina</taxon>
        <taxon>Trypanosomatida</taxon>
        <taxon>Trypanosomatidae</taxon>
        <taxon>Leishmaniinae</taxon>
        <taxon>Leishmania</taxon>
        <taxon>lizard Leishmania</taxon>
    </lineage>
</organism>
<dbReference type="Proteomes" id="UP000419144">
    <property type="component" value="Unassembled WGS sequence"/>
</dbReference>
<name>A0A640KBZ7_LEITA</name>
<keyword evidence="1 6" id="KW-0436">Ligase</keyword>
<evidence type="ECO:0000256" key="1">
    <source>
        <dbReference type="ARBA" id="ARBA00022598"/>
    </source>
</evidence>
<dbReference type="EMBL" id="BLBS01000013">
    <property type="protein sequence ID" value="GET86655.1"/>
    <property type="molecule type" value="Genomic_DNA"/>
</dbReference>
<gene>
    <name evidence="6" type="ORF">LtaPh_1104900</name>
</gene>
<dbReference type="PANTHER" id="PTHR47810">
    <property type="entry name" value="DNA LIGASE"/>
    <property type="match status" value="1"/>
</dbReference>
<keyword evidence="2" id="KW-0235">DNA replication</keyword>
<evidence type="ECO:0000256" key="3">
    <source>
        <dbReference type="ARBA" id="ARBA00022763"/>
    </source>
</evidence>
<protein>
    <submittedName>
        <fullName evidence="6">DNA ligase, putative</fullName>
    </submittedName>
</protein>
<dbReference type="AlphaFoldDB" id="A0A640KBZ7"/>
<evidence type="ECO:0000313" key="6">
    <source>
        <dbReference type="EMBL" id="GET86655.1"/>
    </source>
</evidence>
<evidence type="ECO:0000256" key="5">
    <source>
        <dbReference type="SAM" id="MobiDB-lite"/>
    </source>
</evidence>
<dbReference type="GO" id="GO:0016874">
    <property type="term" value="F:ligase activity"/>
    <property type="evidence" value="ECO:0007669"/>
    <property type="project" value="UniProtKB-KW"/>
</dbReference>
<dbReference type="InterPro" id="IPR050326">
    <property type="entry name" value="NAD_dep_DNA_ligaseB"/>
</dbReference>
<evidence type="ECO:0000256" key="4">
    <source>
        <dbReference type="ARBA" id="ARBA00023204"/>
    </source>
</evidence>
<evidence type="ECO:0000256" key="2">
    <source>
        <dbReference type="ARBA" id="ARBA00022705"/>
    </source>
</evidence>